<protein>
    <submittedName>
        <fullName evidence="2">DUF805 domain-containing protein</fullName>
    </submittedName>
</protein>
<keyword evidence="1" id="KW-0472">Membrane</keyword>
<evidence type="ECO:0000256" key="1">
    <source>
        <dbReference type="SAM" id="Phobius"/>
    </source>
</evidence>
<evidence type="ECO:0000313" key="2">
    <source>
        <dbReference type="EMBL" id="BET98460.1"/>
    </source>
</evidence>
<organism evidence="2 3">
    <name type="scientific">Xenorhabdus taiwanensis</name>
    <dbReference type="NCBI Taxonomy" id="3085177"/>
    <lineage>
        <taxon>Bacteria</taxon>
        <taxon>Pseudomonadati</taxon>
        <taxon>Pseudomonadota</taxon>
        <taxon>Gammaproteobacteria</taxon>
        <taxon>Enterobacterales</taxon>
        <taxon>Morganellaceae</taxon>
        <taxon>Xenorhabdus</taxon>
    </lineage>
</organism>
<feature type="transmembrane region" description="Helical" evidence="1">
    <location>
        <begin position="50"/>
        <end position="69"/>
    </location>
</feature>
<keyword evidence="3" id="KW-1185">Reference proteome</keyword>
<name>A0ABM8K0G3_9GAMM</name>
<keyword evidence="1" id="KW-0812">Transmembrane</keyword>
<dbReference type="Pfam" id="PF05656">
    <property type="entry name" value="DUF805"/>
    <property type="match status" value="1"/>
</dbReference>
<dbReference type="PANTHER" id="PTHR34980:SF2">
    <property type="entry name" value="INNER MEMBRANE PROTEIN YHAH-RELATED"/>
    <property type="match status" value="1"/>
</dbReference>
<reference evidence="2 3" key="1">
    <citation type="submission" date="2023-10" db="EMBL/GenBank/DDBJ databases">
        <title>Xenorhabdus taiwanensis sp. nov., a symbiotic bacterium associated with the entomopathogenic nematode Steinernema taiwanensis.</title>
        <authorList>
            <person name="Tseng C.T."/>
            <person name="Shu H.Y."/>
            <person name="Chen M.H."/>
            <person name="Fang Y.J."/>
            <person name="Wu T.L."/>
            <person name="Lin Y.C."/>
            <person name="Huang C.J."/>
        </authorList>
    </citation>
    <scope>NUCLEOTIDE SEQUENCE [LARGE SCALE GENOMIC DNA]</scope>
    <source>
        <strain evidence="2 3">TCT-1</strain>
    </source>
</reference>
<evidence type="ECO:0000313" key="3">
    <source>
        <dbReference type="Proteomes" id="UP001529514"/>
    </source>
</evidence>
<dbReference type="PANTHER" id="PTHR34980">
    <property type="entry name" value="INNER MEMBRANE PROTEIN-RELATED-RELATED"/>
    <property type="match status" value="1"/>
</dbReference>
<dbReference type="InterPro" id="IPR008523">
    <property type="entry name" value="DUF805"/>
</dbReference>
<dbReference type="EMBL" id="AP028978">
    <property type="protein sequence ID" value="BET98460.1"/>
    <property type="molecule type" value="Genomic_DNA"/>
</dbReference>
<gene>
    <name evidence="2" type="ORF">TCT1_33810</name>
</gene>
<dbReference type="RefSeq" id="WP_374051945.1">
    <property type="nucleotide sequence ID" value="NZ_AP028978.1"/>
</dbReference>
<feature type="transmembrane region" description="Helical" evidence="1">
    <location>
        <begin position="81"/>
        <end position="100"/>
    </location>
</feature>
<feature type="transmembrane region" description="Helical" evidence="1">
    <location>
        <begin position="23"/>
        <end position="44"/>
    </location>
</feature>
<accession>A0ABM8K0G3</accession>
<proteinExistence type="predicted"/>
<dbReference type="Proteomes" id="UP001529514">
    <property type="component" value="Chromosome"/>
</dbReference>
<sequence>MNWYLSVLKNYAEFSGRARRKEYWVFCLFNIIVFFALIVLGLTINDIAGFALLIIYIFVTFIPSIAVTIRRFHDINLSGWWILLTFIPVASIVLFVFTLLEGTQGDNEYGADPKRKY</sequence>
<keyword evidence="1" id="KW-1133">Transmembrane helix</keyword>